<comment type="subcellular location">
    <subcellularLocation>
        <location evidence="1">Cell membrane</location>
        <topology evidence="1">Multi-pass membrane protein</topology>
    </subcellularLocation>
</comment>
<keyword evidence="4 6" id="KW-1133">Transmembrane helix</keyword>
<evidence type="ECO:0000313" key="8">
    <source>
        <dbReference type="Proteomes" id="UP000663929"/>
    </source>
</evidence>
<organism evidence="7 8">
    <name type="scientific">Sulfidibacter corallicola</name>
    <dbReference type="NCBI Taxonomy" id="2818388"/>
    <lineage>
        <taxon>Bacteria</taxon>
        <taxon>Pseudomonadati</taxon>
        <taxon>Acidobacteriota</taxon>
        <taxon>Holophagae</taxon>
        <taxon>Acanthopleuribacterales</taxon>
        <taxon>Acanthopleuribacteraceae</taxon>
        <taxon>Sulfidibacter</taxon>
    </lineage>
</organism>
<proteinExistence type="predicted"/>
<keyword evidence="8" id="KW-1185">Reference proteome</keyword>
<protein>
    <submittedName>
        <fullName evidence="7">Cytochrome C oxidase subunit IV family protein</fullName>
    </submittedName>
</protein>
<dbReference type="Pfam" id="PF03626">
    <property type="entry name" value="COX4_pro"/>
    <property type="match status" value="1"/>
</dbReference>
<feature type="transmembrane region" description="Helical" evidence="6">
    <location>
        <begin position="44"/>
        <end position="64"/>
    </location>
</feature>
<dbReference type="InterPro" id="IPR005171">
    <property type="entry name" value="Cyt_c_oxidase_su4_prok"/>
</dbReference>
<evidence type="ECO:0000313" key="7">
    <source>
        <dbReference type="EMBL" id="QTD48501.1"/>
    </source>
</evidence>
<dbReference type="RefSeq" id="WP_237378155.1">
    <property type="nucleotide sequence ID" value="NZ_CP071793.1"/>
</dbReference>
<sequence length="101" mass="10958">MEHGSVEDVKQHLRKCIMVFVGLLVLTVVTVAVSYVDIGTSGNIVLALIIASAKASLVGAYFMHLISEKKLIYSLLVLAALFFIFLIGLPLFHDADPIEVS</sequence>
<evidence type="ECO:0000256" key="5">
    <source>
        <dbReference type="ARBA" id="ARBA00023136"/>
    </source>
</evidence>
<feature type="transmembrane region" description="Helical" evidence="6">
    <location>
        <begin position="16"/>
        <end position="38"/>
    </location>
</feature>
<keyword evidence="2" id="KW-1003">Cell membrane</keyword>
<dbReference type="EMBL" id="CP071793">
    <property type="protein sequence ID" value="QTD48501.1"/>
    <property type="molecule type" value="Genomic_DNA"/>
</dbReference>
<dbReference type="KEGG" id="scor:J3U87_23220"/>
<keyword evidence="5 6" id="KW-0472">Membrane</keyword>
<gene>
    <name evidence="7" type="ORF">J3U87_23220</name>
</gene>
<dbReference type="GO" id="GO:0005886">
    <property type="term" value="C:plasma membrane"/>
    <property type="evidence" value="ECO:0007669"/>
    <property type="project" value="UniProtKB-SubCell"/>
</dbReference>
<dbReference type="AlphaFoldDB" id="A0A8A4TI42"/>
<evidence type="ECO:0000256" key="6">
    <source>
        <dbReference type="SAM" id="Phobius"/>
    </source>
</evidence>
<accession>A0A8A4TI42</accession>
<reference evidence="7" key="1">
    <citation type="submission" date="2021-03" db="EMBL/GenBank/DDBJ databases">
        <title>Acanthopleuribacteraceae sp. M133.</title>
        <authorList>
            <person name="Wang G."/>
        </authorList>
    </citation>
    <scope>NUCLEOTIDE SEQUENCE</scope>
    <source>
        <strain evidence="7">M133</strain>
    </source>
</reference>
<evidence type="ECO:0000256" key="3">
    <source>
        <dbReference type="ARBA" id="ARBA00022692"/>
    </source>
</evidence>
<evidence type="ECO:0000256" key="4">
    <source>
        <dbReference type="ARBA" id="ARBA00022989"/>
    </source>
</evidence>
<dbReference type="InterPro" id="IPR011743">
    <property type="entry name" value="Caa3_sub_IV"/>
</dbReference>
<name>A0A8A4TI42_SULCO</name>
<evidence type="ECO:0000256" key="1">
    <source>
        <dbReference type="ARBA" id="ARBA00004651"/>
    </source>
</evidence>
<dbReference type="Proteomes" id="UP000663929">
    <property type="component" value="Chromosome"/>
</dbReference>
<dbReference type="NCBIfam" id="TIGR02229">
    <property type="entry name" value="caa3_sub_IV"/>
    <property type="match status" value="1"/>
</dbReference>
<feature type="transmembrane region" description="Helical" evidence="6">
    <location>
        <begin position="71"/>
        <end position="92"/>
    </location>
</feature>
<keyword evidence="3 6" id="KW-0812">Transmembrane</keyword>
<evidence type="ECO:0000256" key="2">
    <source>
        <dbReference type="ARBA" id="ARBA00022475"/>
    </source>
</evidence>